<gene>
    <name evidence="2" type="ORF">DDV96_14055</name>
</gene>
<evidence type="ECO:0000313" key="3">
    <source>
        <dbReference type="Proteomes" id="UP000245962"/>
    </source>
</evidence>
<dbReference type="RefSeq" id="WP_116695405.1">
    <property type="nucleotide sequence ID" value="NZ_QEHR01000010.1"/>
</dbReference>
<feature type="transmembrane region" description="Helical" evidence="1">
    <location>
        <begin position="59"/>
        <end position="78"/>
    </location>
</feature>
<protein>
    <submittedName>
        <fullName evidence="2">Uncharacterized protein</fullName>
    </submittedName>
</protein>
<dbReference type="EMBL" id="QEHR01000010">
    <property type="protein sequence ID" value="PVW13220.1"/>
    <property type="molecule type" value="Genomic_DNA"/>
</dbReference>
<proteinExistence type="predicted"/>
<comment type="caution">
    <text evidence="2">The sequence shown here is derived from an EMBL/GenBank/DDBJ whole genome shotgun (WGS) entry which is preliminary data.</text>
</comment>
<organism evidence="2 3">
    <name type="scientific">Marixanthomonas spongiae</name>
    <dbReference type="NCBI Taxonomy" id="2174845"/>
    <lineage>
        <taxon>Bacteria</taxon>
        <taxon>Pseudomonadati</taxon>
        <taxon>Bacteroidota</taxon>
        <taxon>Flavobacteriia</taxon>
        <taxon>Flavobacteriales</taxon>
        <taxon>Flavobacteriaceae</taxon>
        <taxon>Marixanthomonas</taxon>
    </lineage>
</organism>
<name>A0A2U0HWV6_9FLAO</name>
<evidence type="ECO:0000256" key="1">
    <source>
        <dbReference type="SAM" id="Phobius"/>
    </source>
</evidence>
<keyword evidence="1" id="KW-1133">Transmembrane helix</keyword>
<sequence>MLLSYYCSTCKKKNYLKYKVKDRFELQNKIGDELNKHCDSCGTLKKKHINRLHAEPNRYIGLIALAIASILTLTVWYYRFIATLAFTIPIWIYFDAYKTASDFNKIKVARKN</sequence>
<dbReference type="OrthoDB" id="1179607at2"/>
<keyword evidence="1" id="KW-0472">Membrane</keyword>
<keyword evidence="1" id="KW-0812">Transmembrane</keyword>
<dbReference type="AlphaFoldDB" id="A0A2U0HWV6"/>
<dbReference type="Proteomes" id="UP000245962">
    <property type="component" value="Unassembled WGS sequence"/>
</dbReference>
<evidence type="ECO:0000313" key="2">
    <source>
        <dbReference type="EMBL" id="PVW13220.1"/>
    </source>
</evidence>
<accession>A0A2U0HWV6</accession>
<keyword evidence="3" id="KW-1185">Reference proteome</keyword>
<reference evidence="2 3" key="1">
    <citation type="submission" date="2018-04" db="EMBL/GenBank/DDBJ databases">
        <title>Marixanthomonas spongiae HN-E44 sp. nov., isolated from a marine sponge.</title>
        <authorList>
            <person name="Luo L."/>
            <person name="Zhuang L."/>
        </authorList>
    </citation>
    <scope>NUCLEOTIDE SEQUENCE [LARGE SCALE GENOMIC DNA]</scope>
    <source>
        <strain evidence="2 3">HN-E44</strain>
    </source>
</reference>